<dbReference type="EMBL" id="AMCI01006226">
    <property type="protein sequence ID" value="EJW94698.1"/>
    <property type="molecule type" value="Genomic_DNA"/>
</dbReference>
<protein>
    <submittedName>
        <fullName evidence="1">Uncharacterized protein</fullName>
    </submittedName>
</protein>
<gene>
    <name evidence="1" type="ORF">EVA_17194</name>
</gene>
<proteinExistence type="predicted"/>
<name>J9FJV0_9ZZZZ</name>
<evidence type="ECO:0000313" key="1">
    <source>
        <dbReference type="EMBL" id="EJW94698.1"/>
    </source>
</evidence>
<reference evidence="1" key="1">
    <citation type="journal article" date="2012" name="PLoS ONE">
        <title>Gene sets for utilization of primary and secondary nutrition supplies in the distal gut of endangered iberian lynx.</title>
        <authorList>
            <person name="Alcaide M."/>
            <person name="Messina E."/>
            <person name="Richter M."/>
            <person name="Bargiela R."/>
            <person name="Peplies J."/>
            <person name="Huws S.A."/>
            <person name="Newbold C.J."/>
            <person name="Golyshin P.N."/>
            <person name="Simon M.A."/>
            <person name="Lopez G."/>
            <person name="Yakimov M.M."/>
            <person name="Ferrer M."/>
        </authorList>
    </citation>
    <scope>NUCLEOTIDE SEQUENCE</scope>
</reference>
<comment type="caution">
    <text evidence="1">The sequence shown here is derived from an EMBL/GenBank/DDBJ whole genome shotgun (WGS) entry which is preliminary data.</text>
</comment>
<sequence>MSKDNIEDNLINYGVSDDLIQEFLNALNDCEFARFAPGDDNKAMDKIYSSAIEVISKMENSIKR</sequence>
<accession>J9FJV0</accession>
<dbReference type="AlphaFoldDB" id="J9FJV0"/>
<organism evidence="1">
    <name type="scientific">gut metagenome</name>
    <dbReference type="NCBI Taxonomy" id="749906"/>
    <lineage>
        <taxon>unclassified sequences</taxon>
        <taxon>metagenomes</taxon>
        <taxon>organismal metagenomes</taxon>
    </lineage>
</organism>